<dbReference type="STRING" id="519424.AZF04_03705"/>
<dbReference type="Gene3D" id="2.30.30.240">
    <property type="entry name" value="PRC-barrel domain"/>
    <property type="match status" value="2"/>
</dbReference>
<protein>
    <recommendedName>
        <fullName evidence="1">PRC-barrel domain-containing protein</fullName>
    </recommendedName>
</protein>
<evidence type="ECO:0000259" key="1">
    <source>
        <dbReference type="Pfam" id="PF05239"/>
    </source>
</evidence>
<dbReference type="Proteomes" id="UP000075806">
    <property type="component" value="Unassembled WGS sequence"/>
</dbReference>
<dbReference type="RefSeq" id="WP_061948255.1">
    <property type="nucleotide sequence ID" value="NZ_LTAO01000012.1"/>
</dbReference>
<dbReference type="EMBL" id="LTAO01000012">
    <property type="protein sequence ID" value="KYG31892.1"/>
    <property type="molecule type" value="Genomic_DNA"/>
</dbReference>
<feature type="domain" description="PRC-barrel" evidence="1">
    <location>
        <begin position="5"/>
        <end position="67"/>
    </location>
</feature>
<dbReference type="SUPFAM" id="SSF50346">
    <property type="entry name" value="PRC-barrel domain"/>
    <property type="match status" value="2"/>
</dbReference>
<proteinExistence type="predicted"/>
<dbReference type="InterPro" id="IPR027275">
    <property type="entry name" value="PRC-brl_dom"/>
</dbReference>
<sequence length="157" mass="17863">MRTFSMVEGLPVIHSHTGKEYGAVLDLILEEGKVHSLLINKKGWFNQHITLPIKAIDSLGMDGIMIKEENYFHPYTKRNRHRLHLKRGKERIYGKLLLSSEGEKLGLVEDVYFQEELGTITGYEVTDGLLADLVEGRKVIVHNKALIVGKERAILSR</sequence>
<gene>
    <name evidence="2" type="ORF">AZF04_03705</name>
</gene>
<evidence type="ECO:0000313" key="2">
    <source>
        <dbReference type="EMBL" id="KYG31892.1"/>
    </source>
</evidence>
<keyword evidence="3" id="KW-1185">Reference proteome</keyword>
<feature type="domain" description="PRC-barrel" evidence="1">
    <location>
        <begin position="92"/>
        <end position="144"/>
    </location>
</feature>
<dbReference type="Pfam" id="PF05239">
    <property type="entry name" value="PRC"/>
    <property type="match status" value="2"/>
</dbReference>
<reference evidence="2" key="1">
    <citation type="submission" date="2016-02" db="EMBL/GenBank/DDBJ databases">
        <title>Genome sequence of Bacillus trypoxylicola KCTC 13244(T).</title>
        <authorList>
            <person name="Jeong H."/>
            <person name="Park S.-H."/>
            <person name="Choi S.-K."/>
        </authorList>
    </citation>
    <scope>NUCLEOTIDE SEQUENCE [LARGE SCALE GENOMIC DNA]</scope>
    <source>
        <strain evidence="2">KCTC 13244</strain>
    </source>
</reference>
<dbReference type="OrthoDB" id="1707618at2"/>
<accession>A0A162E6P1</accession>
<organism evidence="2 3">
    <name type="scientific">Alkalihalobacillus trypoxylicola</name>
    <dbReference type="NCBI Taxonomy" id="519424"/>
    <lineage>
        <taxon>Bacteria</taxon>
        <taxon>Bacillati</taxon>
        <taxon>Bacillota</taxon>
        <taxon>Bacilli</taxon>
        <taxon>Bacillales</taxon>
        <taxon>Bacillaceae</taxon>
        <taxon>Alkalihalobacillus</taxon>
    </lineage>
</organism>
<comment type="caution">
    <text evidence="2">The sequence shown here is derived from an EMBL/GenBank/DDBJ whole genome shotgun (WGS) entry which is preliminary data.</text>
</comment>
<dbReference type="AlphaFoldDB" id="A0A162E6P1"/>
<evidence type="ECO:0000313" key="3">
    <source>
        <dbReference type="Proteomes" id="UP000075806"/>
    </source>
</evidence>
<name>A0A162E6P1_9BACI</name>
<dbReference type="InterPro" id="IPR011033">
    <property type="entry name" value="PRC_barrel-like_sf"/>
</dbReference>